<reference evidence="6 7" key="1">
    <citation type="submission" date="2019-01" db="EMBL/GenBank/DDBJ databases">
        <title>Complete genome sequence of Erythrobacter flavus KJ5.</title>
        <authorList>
            <person name="Kanesaki Y."/>
            <person name="Brotosudarmo T."/>
            <person name="Moriuchi R."/>
            <person name="Awai K."/>
        </authorList>
    </citation>
    <scope>NUCLEOTIDE SEQUENCE [LARGE SCALE GENOMIC DNA]</scope>
    <source>
        <strain evidence="6 7">KJ5</strain>
    </source>
</reference>
<dbReference type="Proteomes" id="UP000290057">
    <property type="component" value="Chromosome"/>
</dbReference>
<comment type="similarity">
    <text evidence="1">Belongs to the transferase hexapeptide repeat family.</text>
</comment>
<keyword evidence="5" id="KW-0472">Membrane</keyword>
<dbReference type="Gene3D" id="2.160.10.10">
    <property type="entry name" value="Hexapeptide repeat proteins"/>
    <property type="match status" value="1"/>
</dbReference>
<evidence type="ECO:0000256" key="5">
    <source>
        <dbReference type="SAM" id="Phobius"/>
    </source>
</evidence>
<dbReference type="PROSITE" id="PS00101">
    <property type="entry name" value="HEXAPEP_TRANSFERASES"/>
    <property type="match status" value="1"/>
</dbReference>
<evidence type="ECO:0000313" key="7">
    <source>
        <dbReference type="Proteomes" id="UP000290057"/>
    </source>
</evidence>
<keyword evidence="2" id="KW-0808">Transferase</keyword>
<organism evidence="6 7">
    <name type="scientific">Qipengyuania flava</name>
    <dbReference type="NCBI Taxonomy" id="192812"/>
    <lineage>
        <taxon>Bacteria</taxon>
        <taxon>Pseudomonadati</taxon>
        <taxon>Pseudomonadota</taxon>
        <taxon>Alphaproteobacteria</taxon>
        <taxon>Sphingomonadales</taxon>
        <taxon>Erythrobacteraceae</taxon>
        <taxon>Qipengyuania</taxon>
    </lineage>
</organism>
<gene>
    <name evidence="6" type="ORF">EKJ_20270</name>
</gene>
<sequence>MLRSFGRAFGGIMGIALFVFFGGDVAARWRGVQIGKRCRIYTRNFGSEPFLISIGDDTTITSGVKILTHDGGTSLVFNEEGFRYQRFAPVSIGDSVFVGVNAIIMPGVRVGSNAIVAAGAVVTRDVADGTIVAGTPARVIGSVDDYAKRVRATCPNSRELQGYDNYREYVEEALAISEKKRRSANVVGRRDDVPGCEAE</sequence>
<evidence type="ECO:0000256" key="3">
    <source>
        <dbReference type="ARBA" id="ARBA00022737"/>
    </source>
</evidence>
<dbReference type="AlphaFoldDB" id="A0A3T1CJQ9"/>
<name>A0A3T1CJQ9_9SPHN</name>
<keyword evidence="5" id="KW-0812">Transmembrane</keyword>
<keyword evidence="3" id="KW-0677">Repeat</keyword>
<dbReference type="InterPro" id="IPR018357">
    <property type="entry name" value="Hexapep_transf_CS"/>
</dbReference>
<evidence type="ECO:0008006" key="8">
    <source>
        <dbReference type="Google" id="ProtNLM"/>
    </source>
</evidence>
<keyword evidence="5" id="KW-1133">Transmembrane helix</keyword>
<dbReference type="PANTHER" id="PTHR43300">
    <property type="entry name" value="ACETYLTRANSFERASE"/>
    <property type="match status" value="1"/>
</dbReference>
<evidence type="ECO:0000256" key="4">
    <source>
        <dbReference type="ARBA" id="ARBA00023315"/>
    </source>
</evidence>
<keyword evidence="4" id="KW-0012">Acyltransferase</keyword>
<dbReference type="SUPFAM" id="SSF51161">
    <property type="entry name" value="Trimeric LpxA-like enzymes"/>
    <property type="match status" value="1"/>
</dbReference>
<dbReference type="InterPro" id="IPR050179">
    <property type="entry name" value="Trans_hexapeptide_repeat"/>
</dbReference>
<dbReference type="EMBL" id="AP019389">
    <property type="protein sequence ID" value="BBI21180.1"/>
    <property type="molecule type" value="Genomic_DNA"/>
</dbReference>
<feature type="transmembrane region" description="Helical" evidence="5">
    <location>
        <begin position="6"/>
        <end position="27"/>
    </location>
</feature>
<dbReference type="InterPro" id="IPR011004">
    <property type="entry name" value="Trimer_LpxA-like_sf"/>
</dbReference>
<proteinExistence type="inferred from homology"/>
<dbReference type="Pfam" id="PF14602">
    <property type="entry name" value="Hexapep_2"/>
    <property type="match status" value="1"/>
</dbReference>
<evidence type="ECO:0000256" key="2">
    <source>
        <dbReference type="ARBA" id="ARBA00022679"/>
    </source>
</evidence>
<evidence type="ECO:0000313" key="6">
    <source>
        <dbReference type="EMBL" id="BBI21180.1"/>
    </source>
</evidence>
<accession>A0A3T1CJQ9</accession>
<dbReference type="GO" id="GO:0016746">
    <property type="term" value="F:acyltransferase activity"/>
    <property type="evidence" value="ECO:0007669"/>
    <property type="project" value="UniProtKB-KW"/>
</dbReference>
<dbReference type="PANTHER" id="PTHR43300:SF11">
    <property type="entry name" value="ACETYLTRANSFERASE RV3034C-RELATED"/>
    <property type="match status" value="1"/>
</dbReference>
<dbReference type="CDD" id="cd04647">
    <property type="entry name" value="LbH_MAT_like"/>
    <property type="match status" value="1"/>
</dbReference>
<protein>
    <recommendedName>
        <fullName evidence="8">Acyltransferase</fullName>
    </recommendedName>
</protein>
<evidence type="ECO:0000256" key="1">
    <source>
        <dbReference type="ARBA" id="ARBA00007274"/>
    </source>
</evidence>
<dbReference type="InterPro" id="IPR001451">
    <property type="entry name" value="Hexapep"/>
</dbReference>
<keyword evidence="7" id="KW-1185">Reference proteome</keyword>